<reference evidence="1 2" key="1">
    <citation type="submission" date="2023-07" db="EMBL/GenBank/DDBJ databases">
        <title>Genomic Encyclopedia of Type Strains, Phase IV (KMG-IV): sequencing the most valuable type-strain genomes for metagenomic binning, comparative biology and taxonomic classification.</title>
        <authorList>
            <person name="Goeker M."/>
        </authorList>
    </citation>
    <scope>NUCLEOTIDE SEQUENCE [LARGE SCALE GENOMIC DNA]</scope>
    <source>
        <strain evidence="1 2">DSM 14914</strain>
    </source>
</reference>
<evidence type="ECO:0000313" key="2">
    <source>
        <dbReference type="Proteomes" id="UP001242811"/>
    </source>
</evidence>
<sequence>MGKAKVNMVIRFLKGMQAEKVNVLGAEEAQEDNELIQKVIEDIELFYEAELEG</sequence>
<dbReference type="RefSeq" id="WP_167438494.1">
    <property type="nucleotide sequence ID" value="NZ_CP045298.1"/>
</dbReference>
<keyword evidence="2" id="KW-1185">Reference proteome</keyword>
<comment type="caution">
    <text evidence="1">The sequence shown here is derived from an EMBL/GenBank/DDBJ whole genome shotgun (WGS) entry which is preliminary data.</text>
</comment>
<accession>A0ABU0L6Q4</accession>
<gene>
    <name evidence="1" type="ORF">QOZ95_005144</name>
</gene>
<name>A0ABU0L6Q4_9BACL</name>
<evidence type="ECO:0000313" key="1">
    <source>
        <dbReference type="EMBL" id="MDQ0496944.1"/>
    </source>
</evidence>
<dbReference type="Proteomes" id="UP001242811">
    <property type="component" value="Unassembled WGS sequence"/>
</dbReference>
<organism evidence="1 2">
    <name type="scientific">Paenibacillus brasilensis</name>
    <dbReference type="NCBI Taxonomy" id="128574"/>
    <lineage>
        <taxon>Bacteria</taxon>
        <taxon>Bacillati</taxon>
        <taxon>Bacillota</taxon>
        <taxon>Bacilli</taxon>
        <taxon>Bacillales</taxon>
        <taxon>Paenibacillaceae</taxon>
        <taxon>Paenibacillus</taxon>
    </lineage>
</organism>
<proteinExistence type="predicted"/>
<dbReference type="EMBL" id="JAUSWA010000048">
    <property type="protein sequence ID" value="MDQ0496944.1"/>
    <property type="molecule type" value="Genomic_DNA"/>
</dbReference>
<protein>
    <submittedName>
        <fullName evidence="1">Uncharacterized protein</fullName>
    </submittedName>
</protein>